<keyword evidence="3" id="KW-1185">Reference proteome</keyword>
<proteinExistence type="inferred from homology"/>
<gene>
    <name evidence="2" type="ORF">C7445_11512</name>
</gene>
<dbReference type="EMBL" id="SORF01000015">
    <property type="protein sequence ID" value="TDY42381.1"/>
    <property type="molecule type" value="Genomic_DNA"/>
</dbReference>
<dbReference type="Pfam" id="PF01809">
    <property type="entry name" value="YidD"/>
    <property type="match status" value="1"/>
</dbReference>
<dbReference type="Proteomes" id="UP000294581">
    <property type="component" value="Unassembled WGS sequence"/>
</dbReference>
<reference evidence="2 3" key="1">
    <citation type="submission" date="2019-03" db="EMBL/GenBank/DDBJ databases">
        <title>Genomic Encyclopedia of Type Strains, Phase IV (KMG-IV): sequencing the most valuable type-strain genomes for metagenomic binning, comparative biology and taxonomic classification.</title>
        <authorList>
            <person name="Goeker M."/>
        </authorList>
    </citation>
    <scope>NUCLEOTIDE SEQUENCE [LARGE SCALE GENOMIC DNA]</scope>
    <source>
        <strain evidence="2 3">DSM 17974</strain>
    </source>
</reference>
<sequence length="72" mass="8285">MRWFLIKLIRAYQLFISPMTLPTCRFTPSCSEYAVQALVRFGPVYGSWLAIRRLVKCGPWHPGGVDEVPQTK</sequence>
<dbReference type="GO" id="GO:0005886">
    <property type="term" value="C:plasma membrane"/>
    <property type="evidence" value="ECO:0007669"/>
    <property type="project" value="UniProtKB-SubCell"/>
</dbReference>
<comment type="function">
    <text evidence="1">Could be involved in insertion of integral membrane proteins into the membrane.</text>
</comment>
<dbReference type="SMART" id="SM01234">
    <property type="entry name" value="Haemolytic"/>
    <property type="match status" value="1"/>
</dbReference>
<evidence type="ECO:0000256" key="1">
    <source>
        <dbReference type="HAMAP-Rule" id="MF_00386"/>
    </source>
</evidence>
<evidence type="ECO:0000313" key="3">
    <source>
        <dbReference type="Proteomes" id="UP000294581"/>
    </source>
</evidence>
<comment type="subcellular location">
    <subcellularLocation>
        <location evidence="1">Cell membrane</location>
        <topology evidence="1">Peripheral membrane protein</topology>
        <orientation evidence="1">Cytoplasmic side</orientation>
    </subcellularLocation>
</comment>
<dbReference type="PANTHER" id="PTHR33383">
    <property type="entry name" value="MEMBRANE PROTEIN INSERTION EFFICIENCY FACTOR-RELATED"/>
    <property type="match status" value="1"/>
</dbReference>
<dbReference type="InterPro" id="IPR002696">
    <property type="entry name" value="Membr_insert_effic_factor_YidD"/>
</dbReference>
<evidence type="ECO:0000313" key="2">
    <source>
        <dbReference type="EMBL" id="TDY42381.1"/>
    </source>
</evidence>
<comment type="caution">
    <text evidence="2">The sequence shown here is derived from an EMBL/GenBank/DDBJ whole genome shotgun (WGS) entry which is preliminary data.</text>
</comment>
<dbReference type="PANTHER" id="PTHR33383:SF1">
    <property type="entry name" value="MEMBRANE PROTEIN INSERTION EFFICIENCY FACTOR-RELATED"/>
    <property type="match status" value="1"/>
</dbReference>
<dbReference type="OrthoDB" id="9801753at2"/>
<dbReference type="AlphaFoldDB" id="A0A4R8LJF1"/>
<dbReference type="RefSeq" id="WP_134160765.1">
    <property type="nucleotide sequence ID" value="NZ_BSUS01000001.1"/>
</dbReference>
<protein>
    <recommendedName>
        <fullName evidence="1">Putative membrane protein insertion efficiency factor</fullName>
    </recommendedName>
</protein>
<dbReference type="NCBIfam" id="TIGR00278">
    <property type="entry name" value="membrane protein insertion efficiency factor YidD"/>
    <property type="match status" value="1"/>
</dbReference>
<keyword evidence="1" id="KW-1003">Cell membrane</keyword>
<organism evidence="2 3">
    <name type="scientific">Alicyclobacillus sacchari</name>
    <dbReference type="NCBI Taxonomy" id="392010"/>
    <lineage>
        <taxon>Bacteria</taxon>
        <taxon>Bacillati</taxon>
        <taxon>Bacillota</taxon>
        <taxon>Bacilli</taxon>
        <taxon>Bacillales</taxon>
        <taxon>Alicyclobacillaceae</taxon>
        <taxon>Alicyclobacillus</taxon>
    </lineage>
</organism>
<accession>A0A4R8LJF1</accession>
<name>A0A4R8LJF1_9BACL</name>
<dbReference type="HAMAP" id="MF_00386">
    <property type="entry name" value="UPF0161_YidD"/>
    <property type="match status" value="1"/>
</dbReference>
<comment type="similarity">
    <text evidence="1">Belongs to the UPF0161 family.</text>
</comment>
<keyword evidence="1" id="KW-0472">Membrane</keyword>